<evidence type="ECO:0000313" key="7">
    <source>
        <dbReference type="Proteomes" id="UP000001074"/>
    </source>
</evidence>
<dbReference type="SMART" id="SM00096">
    <property type="entry name" value="UTG"/>
    <property type="match status" value="1"/>
</dbReference>
<dbReference type="Ensembl" id="ENSMLUT00000023372.1">
    <property type="protein sequence ID" value="ENSMLUP00000020865.1"/>
    <property type="gene ID" value="ENSMLUG00000024232.1"/>
</dbReference>
<keyword evidence="3" id="KW-0964">Secreted</keyword>
<dbReference type="PANTHER" id="PTHR21226">
    <property type="entry name" value="ABPA10-RELATED"/>
    <property type="match status" value="1"/>
</dbReference>
<dbReference type="HOGENOM" id="CLU_187018_0_0_1"/>
<organism evidence="6 7">
    <name type="scientific">Myotis lucifugus</name>
    <name type="common">Little brown bat</name>
    <dbReference type="NCBI Taxonomy" id="59463"/>
    <lineage>
        <taxon>Eukaryota</taxon>
        <taxon>Metazoa</taxon>
        <taxon>Chordata</taxon>
        <taxon>Craniata</taxon>
        <taxon>Vertebrata</taxon>
        <taxon>Euteleostomi</taxon>
        <taxon>Mammalia</taxon>
        <taxon>Eutheria</taxon>
        <taxon>Laurasiatheria</taxon>
        <taxon>Chiroptera</taxon>
        <taxon>Yangochiroptera</taxon>
        <taxon>Vespertilionidae</taxon>
        <taxon>Myotis</taxon>
    </lineage>
</organism>
<dbReference type="PANTHER" id="PTHR21226:SF8">
    <property type="entry name" value="ABPA10-RELATED"/>
    <property type="match status" value="1"/>
</dbReference>
<dbReference type="GeneTree" id="ENSGT00390000009774"/>
<name>G1QAY2_MYOLU</name>
<evidence type="ECO:0000256" key="4">
    <source>
        <dbReference type="ARBA" id="ARBA00022729"/>
    </source>
</evidence>
<reference evidence="6" key="2">
    <citation type="submission" date="2025-05" db="UniProtKB">
        <authorList>
            <consortium name="Ensembl"/>
        </authorList>
    </citation>
    <scope>IDENTIFICATION</scope>
</reference>
<accession>G1QAY2</accession>
<dbReference type="InterPro" id="IPR006178">
    <property type="entry name" value="CH1-like"/>
</dbReference>
<dbReference type="Gene3D" id="1.20.920.50">
    <property type="match status" value="1"/>
</dbReference>
<dbReference type="InterPro" id="IPR035960">
    <property type="entry name" value="Secretoglobin_sf"/>
</dbReference>
<keyword evidence="4 5" id="KW-0732">Signal</keyword>
<feature type="chain" id="PRO_5015091438" description="Major allergen I polypeptide chain 1-like" evidence="5">
    <location>
        <begin position="25"/>
        <end position="94"/>
    </location>
</feature>
<dbReference type="Pfam" id="PF01099">
    <property type="entry name" value="Uteroglobin"/>
    <property type="match status" value="1"/>
</dbReference>
<dbReference type="CDD" id="cd00633">
    <property type="entry name" value="Secretoglobin"/>
    <property type="match status" value="1"/>
</dbReference>
<feature type="signal peptide" evidence="5">
    <location>
        <begin position="1"/>
        <end position="24"/>
    </location>
</feature>
<dbReference type="PRINTS" id="PR00827">
    <property type="entry name" value="FELALLERGEN"/>
</dbReference>
<dbReference type="PROSITE" id="PS51311">
    <property type="entry name" value="SCGB"/>
    <property type="match status" value="1"/>
</dbReference>
<comment type="subcellular location">
    <subcellularLocation>
        <location evidence="1">Secreted</location>
    </subcellularLocation>
</comment>
<dbReference type="AlphaFoldDB" id="G1QAY2"/>
<evidence type="ECO:0000256" key="5">
    <source>
        <dbReference type="SAM" id="SignalP"/>
    </source>
</evidence>
<evidence type="ECO:0000256" key="1">
    <source>
        <dbReference type="ARBA" id="ARBA00004613"/>
    </source>
</evidence>
<evidence type="ECO:0008006" key="8">
    <source>
        <dbReference type="Google" id="ProtNLM"/>
    </source>
</evidence>
<dbReference type="FunFam" id="1.20.920.50:FF:000001">
    <property type="entry name" value="Androgen-binding protein"/>
    <property type="match status" value="1"/>
</dbReference>
<proteinExistence type="inferred from homology"/>
<keyword evidence="7" id="KW-1185">Reference proteome</keyword>
<reference evidence="6 7" key="1">
    <citation type="journal article" date="2011" name="Nature">
        <title>A high-resolution map of human evolutionary constraint using 29 mammals.</title>
        <authorList>
            <person name="Lindblad-Toh K."/>
            <person name="Garber M."/>
            <person name="Zuk O."/>
            <person name="Lin M.F."/>
            <person name="Parker B.J."/>
            <person name="Washietl S."/>
            <person name="Kheradpour P."/>
            <person name="Ernst J."/>
            <person name="Jordan G."/>
            <person name="Mauceli E."/>
            <person name="Ward L.D."/>
            <person name="Lowe C.B."/>
            <person name="Holloway A.K."/>
            <person name="Clamp M."/>
            <person name="Gnerre S."/>
            <person name="Alfoldi J."/>
            <person name="Beal K."/>
            <person name="Chang J."/>
            <person name="Clawson H."/>
            <person name="Cuff J."/>
            <person name="Di Palma F."/>
            <person name="Fitzgerald S."/>
            <person name="Flicek P."/>
            <person name="Guttman M."/>
            <person name="Hubisz M.J."/>
            <person name="Jaffe D.B."/>
            <person name="Jungreis I."/>
            <person name="Kent W.J."/>
            <person name="Kostka D."/>
            <person name="Lara M."/>
            <person name="Martins A.L."/>
            <person name="Massingham T."/>
            <person name="Moltke I."/>
            <person name="Raney B.J."/>
            <person name="Rasmussen M.D."/>
            <person name="Robinson J."/>
            <person name="Stark A."/>
            <person name="Vilella A.J."/>
            <person name="Wen J."/>
            <person name="Xie X."/>
            <person name="Zody M.C."/>
            <person name="Baldwin J."/>
            <person name="Bloom T."/>
            <person name="Chin C.W."/>
            <person name="Heiman D."/>
            <person name="Nicol R."/>
            <person name="Nusbaum C."/>
            <person name="Young S."/>
            <person name="Wilkinson J."/>
            <person name="Worley K.C."/>
            <person name="Kovar C.L."/>
            <person name="Muzny D.M."/>
            <person name="Gibbs R.A."/>
            <person name="Cree A."/>
            <person name="Dihn H.H."/>
            <person name="Fowler G."/>
            <person name="Jhangiani S."/>
            <person name="Joshi V."/>
            <person name="Lee S."/>
            <person name="Lewis L.R."/>
            <person name="Nazareth L.V."/>
            <person name="Okwuonu G."/>
            <person name="Santibanez J."/>
            <person name="Warren W.C."/>
            <person name="Mardis E.R."/>
            <person name="Weinstock G.M."/>
            <person name="Wilson R.K."/>
            <person name="Delehaunty K."/>
            <person name="Dooling D."/>
            <person name="Fronik C."/>
            <person name="Fulton L."/>
            <person name="Fulton B."/>
            <person name="Graves T."/>
            <person name="Minx P."/>
            <person name="Sodergren E."/>
            <person name="Birney E."/>
            <person name="Margulies E.H."/>
            <person name="Herrero J."/>
            <person name="Green E.D."/>
            <person name="Haussler D."/>
            <person name="Siepel A."/>
            <person name="Goldman N."/>
            <person name="Pollard K.S."/>
            <person name="Pedersen J.S."/>
            <person name="Lander E.S."/>
            <person name="Kellis M."/>
        </authorList>
    </citation>
    <scope>NUCLEOTIDE SEQUENCE [LARGE SCALE GENOMIC DNA]</scope>
</reference>
<sequence length="94" mass="10231">MMGAGALALLWAASLLISSGISDCDICPAVKKDVTIFLTGTPEEYVAQVEKYQNNSLILANARKLKDCIDQKLTEEDKEHAVTVLNKIYSSPLC</sequence>
<evidence type="ECO:0000256" key="3">
    <source>
        <dbReference type="ARBA" id="ARBA00022525"/>
    </source>
</evidence>
<dbReference type="InterPro" id="IPR016126">
    <property type="entry name" value="Secretoglobin"/>
</dbReference>
<dbReference type="GO" id="GO:0005496">
    <property type="term" value="F:steroid binding"/>
    <property type="evidence" value="ECO:0007669"/>
    <property type="project" value="TreeGrafter"/>
</dbReference>
<dbReference type="Ensembl" id="ENSMLUT00000023163.1">
    <property type="protein sequence ID" value="ENSMLUP00000020956.1"/>
    <property type="gene ID" value="ENSMLUG00000023286.1"/>
</dbReference>
<protein>
    <recommendedName>
        <fullName evidence="8">Major allergen I polypeptide chain 1-like</fullName>
    </recommendedName>
</protein>
<evidence type="ECO:0000256" key="2">
    <source>
        <dbReference type="ARBA" id="ARBA00008650"/>
    </source>
</evidence>
<dbReference type="eggNOG" id="ENOG502RTYP">
    <property type="taxonomic scope" value="Eukaryota"/>
</dbReference>
<dbReference type="OMA" id="CPAVKED"/>
<evidence type="ECO:0000313" key="6">
    <source>
        <dbReference type="Ensembl" id="ENSMLUP00000020865.1"/>
    </source>
</evidence>
<dbReference type="Proteomes" id="UP000001074">
    <property type="component" value="Unassembled WGS sequence"/>
</dbReference>
<dbReference type="EMBL" id="AAPE02031226">
    <property type="status" value="NOT_ANNOTATED_CDS"/>
    <property type="molecule type" value="Genomic_DNA"/>
</dbReference>
<dbReference type="GO" id="GO:0005576">
    <property type="term" value="C:extracellular region"/>
    <property type="evidence" value="ECO:0007669"/>
    <property type="project" value="UniProtKB-SubCell"/>
</dbReference>
<comment type="similarity">
    <text evidence="2">Belongs to the secretoglobin family.</text>
</comment>
<dbReference type="EMBL" id="AAPE02059727">
    <property type="status" value="NOT_ANNOTATED_CDS"/>
    <property type="molecule type" value="Genomic_DNA"/>
</dbReference>
<dbReference type="InterPro" id="IPR053723">
    <property type="entry name" value="Secretoglobin_Domain_sf"/>
</dbReference>
<dbReference type="SUPFAM" id="SSF48201">
    <property type="entry name" value="Uteroglobin-like"/>
    <property type="match status" value="1"/>
</dbReference>